<keyword evidence="2" id="KW-1133">Transmembrane helix</keyword>
<reference evidence="3" key="1">
    <citation type="submission" date="2012-02" db="EMBL/GenBank/DDBJ databases">
        <title>Whole genome shotgun sequence of Gordonia otitidis NBRC 100426.</title>
        <authorList>
            <person name="Yoshida I."/>
            <person name="Hosoyama A."/>
            <person name="Tsuchikane K."/>
            <person name="Katsumata H."/>
            <person name="Yamazaki S."/>
            <person name="Fujita N."/>
        </authorList>
    </citation>
    <scope>NUCLEOTIDE SEQUENCE [LARGE SCALE GENOMIC DNA]</scope>
    <source>
        <strain evidence="3">NBRC 100426</strain>
    </source>
</reference>
<proteinExistence type="predicted"/>
<keyword evidence="2" id="KW-0472">Membrane</keyword>
<evidence type="ECO:0000313" key="3">
    <source>
        <dbReference type="EMBL" id="GAB34660.1"/>
    </source>
</evidence>
<gene>
    <name evidence="3" type="ORF">GOOTI_117_00040</name>
</gene>
<dbReference type="STRING" id="1108044.GOOTI_117_00040"/>
<feature type="transmembrane region" description="Helical" evidence="2">
    <location>
        <begin position="182"/>
        <end position="203"/>
    </location>
</feature>
<comment type="caution">
    <text evidence="3">The sequence shown here is derived from an EMBL/GenBank/DDBJ whole genome shotgun (WGS) entry which is preliminary data.</text>
</comment>
<keyword evidence="4" id="KW-1185">Reference proteome</keyword>
<keyword evidence="2" id="KW-0812">Transmembrane</keyword>
<dbReference type="Proteomes" id="UP000005038">
    <property type="component" value="Unassembled WGS sequence"/>
</dbReference>
<evidence type="ECO:0000313" key="4">
    <source>
        <dbReference type="Proteomes" id="UP000005038"/>
    </source>
</evidence>
<evidence type="ECO:0008006" key="5">
    <source>
        <dbReference type="Google" id="ProtNLM"/>
    </source>
</evidence>
<feature type="transmembrane region" description="Helical" evidence="2">
    <location>
        <begin position="12"/>
        <end position="33"/>
    </location>
</feature>
<organism evidence="3 4">
    <name type="scientific">Gordonia otitidis (strain DSM 44809 / CCUG 52243 / JCM 12355 / NBRC 100426 / IFM 10032)</name>
    <dbReference type="NCBI Taxonomy" id="1108044"/>
    <lineage>
        <taxon>Bacteria</taxon>
        <taxon>Bacillati</taxon>
        <taxon>Actinomycetota</taxon>
        <taxon>Actinomycetes</taxon>
        <taxon>Mycobacteriales</taxon>
        <taxon>Gordoniaceae</taxon>
        <taxon>Gordonia</taxon>
    </lineage>
</organism>
<protein>
    <recommendedName>
        <fullName evidence="5">Polysaccharide chain length determinant N-terminal domain-containing protein</fullName>
    </recommendedName>
</protein>
<feature type="compositionally biased region" description="Polar residues" evidence="1">
    <location>
        <begin position="215"/>
        <end position="234"/>
    </location>
</feature>
<feature type="region of interest" description="Disordered" evidence="1">
    <location>
        <begin position="214"/>
        <end position="274"/>
    </location>
</feature>
<dbReference type="OrthoDB" id="4774363at2"/>
<dbReference type="EMBL" id="BAFB01000117">
    <property type="protein sequence ID" value="GAB34660.1"/>
    <property type="molecule type" value="Genomic_DNA"/>
</dbReference>
<dbReference type="AlphaFoldDB" id="H5TMF2"/>
<sequence length="274" mass="28537">MNLSDLVRRHTTASAIFAALIVLLTVGGGILGAQRAQTTYQSSATILVIPPGAGNPNATLNPFVNLDQNVSQLAQALSTRMNGPDVVSELVDSPDVVSFEAMVLADTTTSNATATSRVQLTAQATDPQIAHAVVQKAMLTADSELRNLQLQAGVTDKTLAVSVVLVGATPPEAMPTATARAAGIWAFSGFLIGLAITMIFVGVSRHFDFRDTKADASSTSSQINPMTGINSVSESAPEDPETSVSARTIDLEEDSSELLAESGDKPTALNDRTV</sequence>
<name>H5TMF2_GORO1</name>
<evidence type="ECO:0000256" key="2">
    <source>
        <dbReference type="SAM" id="Phobius"/>
    </source>
</evidence>
<accession>H5TMF2</accession>
<evidence type="ECO:0000256" key="1">
    <source>
        <dbReference type="SAM" id="MobiDB-lite"/>
    </source>
</evidence>